<dbReference type="STRING" id="1213857.N4UTW7"/>
<keyword evidence="2 7" id="KW-0812">Transmembrane</keyword>
<dbReference type="eggNOG" id="ENOG502SKQT">
    <property type="taxonomic scope" value="Eukaryota"/>
</dbReference>
<feature type="compositionally biased region" description="Basic and acidic residues" evidence="6">
    <location>
        <begin position="420"/>
        <end position="442"/>
    </location>
</feature>
<evidence type="ECO:0000256" key="2">
    <source>
        <dbReference type="ARBA" id="ARBA00022692"/>
    </source>
</evidence>
<feature type="transmembrane region" description="Helical" evidence="7">
    <location>
        <begin position="60"/>
        <end position="81"/>
    </location>
</feature>
<gene>
    <name evidence="9" type="ORF">Cob_v008488</name>
</gene>
<feature type="compositionally biased region" description="Polar residues" evidence="6">
    <location>
        <begin position="307"/>
        <end position="326"/>
    </location>
</feature>
<protein>
    <recommendedName>
        <fullName evidence="8">Rhodopsin domain-containing protein</fullName>
    </recommendedName>
</protein>
<evidence type="ECO:0000256" key="6">
    <source>
        <dbReference type="SAM" id="MobiDB-lite"/>
    </source>
</evidence>
<accession>N4UTW7</accession>
<proteinExistence type="inferred from homology"/>
<keyword evidence="3 7" id="KW-1133">Transmembrane helix</keyword>
<keyword evidence="10" id="KW-1185">Reference proteome</keyword>
<dbReference type="OrthoDB" id="4525788at2759"/>
<dbReference type="Proteomes" id="UP000014480">
    <property type="component" value="Unassembled WGS sequence"/>
</dbReference>
<feature type="transmembrane region" description="Helical" evidence="7">
    <location>
        <begin position="260"/>
        <end position="279"/>
    </location>
</feature>
<evidence type="ECO:0000256" key="3">
    <source>
        <dbReference type="ARBA" id="ARBA00022989"/>
    </source>
</evidence>
<reference evidence="10" key="2">
    <citation type="journal article" date="2019" name="Mol. Plant Microbe Interact.">
        <title>Genome sequence resources for four phytopathogenic fungi from the Colletotrichum orbiculare species complex.</title>
        <authorList>
            <person name="Gan P."/>
            <person name="Tsushima A."/>
            <person name="Narusaka M."/>
            <person name="Narusaka Y."/>
            <person name="Takano Y."/>
            <person name="Kubo Y."/>
            <person name="Shirasu K."/>
        </authorList>
    </citation>
    <scope>GENOME REANNOTATION</scope>
    <source>
        <strain evidence="10">104-T / ATCC 96160 / CBS 514.97 / LARS 414 / MAFF 240422</strain>
    </source>
</reference>
<evidence type="ECO:0000256" key="4">
    <source>
        <dbReference type="ARBA" id="ARBA00023136"/>
    </source>
</evidence>
<evidence type="ECO:0000256" key="7">
    <source>
        <dbReference type="SAM" id="Phobius"/>
    </source>
</evidence>
<comment type="similarity">
    <text evidence="5">Belongs to the SAT4 family.</text>
</comment>
<keyword evidence="4 7" id="KW-0472">Membrane</keyword>
<reference evidence="10" key="1">
    <citation type="journal article" date="2013" name="New Phytol.">
        <title>Comparative genomic and transcriptomic analyses reveal the hemibiotrophic stage shift of Colletotrichum fungi.</title>
        <authorList>
            <person name="Gan P."/>
            <person name="Ikeda K."/>
            <person name="Irieda H."/>
            <person name="Narusaka M."/>
            <person name="O'Connell R.J."/>
            <person name="Narusaka Y."/>
            <person name="Takano Y."/>
            <person name="Kubo Y."/>
            <person name="Shirasu K."/>
        </authorList>
    </citation>
    <scope>NUCLEOTIDE SEQUENCE [LARGE SCALE GENOMIC DNA]</scope>
    <source>
        <strain evidence="10">104-T / ATCC 96160 / CBS 514.97 / LARS 414 / MAFF 240422</strain>
    </source>
</reference>
<evidence type="ECO:0000313" key="9">
    <source>
        <dbReference type="EMBL" id="TDZ18647.1"/>
    </source>
</evidence>
<dbReference type="InterPro" id="IPR049326">
    <property type="entry name" value="Rhodopsin_dom_fungi"/>
</dbReference>
<comment type="subcellular location">
    <subcellularLocation>
        <location evidence="1">Membrane</location>
        <topology evidence="1">Multi-pass membrane protein</topology>
    </subcellularLocation>
</comment>
<feature type="transmembrane region" description="Helical" evidence="7">
    <location>
        <begin position="192"/>
        <end position="213"/>
    </location>
</feature>
<feature type="transmembrane region" description="Helical" evidence="7">
    <location>
        <begin position="225"/>
        <end position="248"/>
    </location>
</feature>
<feature type="transmembrane region" description="Helical" evidence="7">
    <location>
        <begin position="138"/>
        <end position="162"/>
    </location>
</feature>
<dbReference type="PANTHER" id="PTHR33048">
    <property type="entry name" value="PTH11-LIKE INTEGRAL MEMBRANE PROTEIN (AFU_ORTHOLOGUE AFUA_5G11245)"/>
    <property type="match status" value="1"/>
</dbReference>
<comment type="caution">
    <text evidence="9">The sequence shown here is derived from an EMBL/GenBank/DDBJ whole genome shotgun (WGS) entry which is preliminary data.</text>
</comment>
<feature type="transmembrane region" description="Helical" evidence="7">
    <location>
        <begin position="29"/>
        <end position="48"/>
    </location>
</feature>
<feature type="domain" description="Rhodopsin" evidence="8">
    <location>
        <begin position="44"/>
        <end position="288"/>
    </location>
</feature>
<evidence type="ECO:0000259" key="8">
    <source>
        <dbReference type="Pfam" id="PF20684"/>
    </source>
</evidence>
<name>N4UTW7_COLOR</name>
<evidence type="ECO:0000256" key="5">
    <source>
        <dbReference type="ARBA" id="ARBA00038359"/>
    </source>
</evidence>
<dbReference type="AlphaFoldDB" id="N4UTW7"/>
<sequence>MRIPPPEVILSWPPPRYDDPETRGPANQIVSLILLAIASVILAIRIYTRKCISKGFGWDDILVVLAYIPAAAFVVVGMISMDRYGWGRHIWDVPVDRYTSSLQMGLASQILFDLATTFTKLSMLALIYRIAHEASYKFCILVIGLGVFIGINGVIFMVVAMLQCRPLSLYWTLSVGPQNCINEAAHLLSASIINTLTDFVVVLLPLALVRVVYKNKLSPRQLLIVNLLFGTGFLASFAGVARTYFTWIMATEADVTWNAWMNWLMSSLELFLGIICTSIPSTKPFFNRFLPKLLQPAPQRSERLNEPTPTDTSKSTKGPRNGSQLSLDSDMEELVEVHAFSAASRTSTPLPHKMYSDAILNKPLPAVETRKDSVYTIKIQLDEASLGPADRRARTANLPRETTSQPVHNFSRPTRGHARNKSDPHSDHRLSHYSVRDGEIPRRATSVADDDSRYSHILDTLDSRINDLEAGIRDGSTDQHSLTMMMPTSLSGVKRHKKSPSAGTFGG</sequence>
<feature type="transmembrane region" description="Helical" evidence="7">
    <location>
        <begin position="101"/>
        <end position="126"/>
    </location>
</feature>
<evidence type="ECO:0000313" key="10">
    <source>
        <dbReference type="Proteomes" id="UP000014480"/>
    </source>
</evidence>
<feature type="region of interest" description="Disordered" evidence="6">
    <location>
        <begin position="401"/>
        <end position="450"/>
    </location>
</feature>
<dbReference type="Pfam" id="PF20684">
    <property type="entry name" value="Fung_rhodopsin"/>
    <property type="match status" value="1"/>
</dbReference>
<dbReference type="PANTHER" id="PTHR33048:SF129">
    <property type="entry name" value="INTEGRAL MEMBRANE PROTEIN-RELATED"/>
    <property type="match status" value="1"/>
</dbReference>
<feature type="region of interest" description="Disordered" evidence="6">
    <location>
        <begin position="298"/>
        <end position="326"/>
    </location>
</feature>
<dbReference type="InterPro" id="IPR052337">
    <property type="entry name" value="SAT4-like"/>
</dbReference>
<evidence type="ECO:0000256" key="1">
    <source>
        <dbReference type="ARBA" id="ARBA00004141"/>
    </source>
</evidence>
<dbReference type="EMBL" id="AMCV02000023">
    <property type="protein sequence ID" value="TDZ18647.1"/>
    <property type="molecule type" value="Genomic_DNA"/>
</dbReference>
<dbReference type="HOGENOM" id="CLU_028200_25_4_1"/>
<organism evidence="9 10">
    <name type="scientific">Colletotrichum orbiculare (strain 104-T / ATCC 96160 / CBS 514.97 / LARS 414 / MAFF 240422)</name>
    <name type="common">Cucumber anthracnose fungus</name>
    <name type="synonym">Colletotrichum lagenarium</name>
    <dbReference type="NCBI Taxonomy" id="1213857"/>
    <lineage>
        <taxon>Eukaryota</taxon>
        <taxon>Fungi</taxon>
        <taxon>Dikarya</taxon>
        <taxon>Ascomycota</taxon>
        <taxon>Pezizomycotina</taxon>
        <taxon>Sordariomycetes</taxon>
        <taxon>Hypocreomycetidae</taxon>
        <taxon>Glomerellales</taxon>
        <taxon>Glomerellaceae</taxon>
        <taxon>Colletotrichum</taxon>
        <taxon>Colletotrichum orbiculare species complex</taxon>
    </lineage>
</organism>
<dbReference type="GO" id="GO:0016020">
    <property type="term" value="C:membrane"/>
    <property type="evidence" value="ECO:0007669"/>
    <property type="project" value="UniProtKB-SubCell"/>
</dbReference>
<feature type="compositionally biased region" description="Polar residues" evidence="6">
    <location>
        <begin position="401"/>
        <end position="412"/>
    </location>
</feature>